<protein>
    <submittedName>
        <fullName evidence="2">Uncharacterized protein</fullName>
    </submittedName>
</protein>
<name>A0A4Y9XM53_9APHY</name>
<dbReference type="AlphaFoldDB" id="A0A4Y9XM53"/>
<dbReference type="Proteomes" id="UP000298390">
    <property type="component" value="Unassembled WGS sequence"/>
</dbReference>
<evidence type="ECO:0000256" key="1">
    <source>
        <dbReference type="SAM" id="SignalP"/>
    </source>
</evidence>
<feature type="chain" id="PRO_5021467276" evidence="1">
    <location>
        <begin position="23"/>
        <end position="84"/>
    </location>
</feature>
<feature type="signal peptide" evidence="1">
    <location>
        <begin position="1"/>
        <end position="22"/>
    </location>
</feature>
<keyword evidence="1" id="KW-0732">Signal</keyword>
<proteinExistence type="predicted"/>
<accession>A0A4Y9XM53</accession>
<dbReference type="EMBL" id="SEKV01001505">
    <property type="protein sequence ID" value="TFY50433.1"/>
    <property type="molecule type" value="Genomic_DNA"/>
</dbReference>
<evidence type="ECO:0000313" key="2">
    <source>
        <dbReference type="EMBL" id="TFY50433.1"/>
    </source>
</evidence>
<reference evidence="2 3" key="1">
    <citation type="submission" date="2019-01" db="EMBL/GenBank/DDBJ databases">
        <title>Genome sequencing of the rare red list fungi Fomitopsis rosea.</title>
        <authorList>
            <person name="Buettner E."/>
            <person name="Kellner H."/>
        </authorList>
    </citation>
    <scope>NUCLEOTIDE SEQUENCE [LARGE SCALE GENOMIC DNA]</scope>
    <source>
        <strain evidence="2 3">DSM 105464</strain>
    </source>
</reference>
<evidence type="ECO:0000313" key="3">
    <source>
        <dbReference type="Proteomes" id="UP000298390"/>
    </source>
</evidence>
<gene>
    <name evidence="2" type="ORF">EVJ58_g11053</name>
</gene>
<organism evidence="2 3">
    <name type="scientific">Rhodofomes roseus</name>
    <dbReference type="NCBI Taxonomy" id="34475"/>
    <lineage>
        <taxon>Eukaryota</taxon>
        <taxon>Fungi</taxon>
        <taxon>Dikarya</taxon>
        <taxon>Basidiomycota</taxon>
        <taxon>Agaricomycotina</taxon>
        <taxon>Agaricomycetes</taxon>
        <taxon>Polyporales</taxon>
        <taxon>Rhodofomes</taxon>
    </lineage>
</organism>
<comment type="caution">
    <text evidence="2">The sequence shown here is derived from an EMBL/GenBank/DDBJ whole genome shotgun (WGS) entry which is preliminary data.</text>
</comment>
<sequence>MRSYSAIPIALVAAASVAPAFAAPIVKTTDIEVREDSFLPTREVTEFEARSVDDEFELARRDLQEELFTRFFDEELEARAPPSR</sequence>